<feature type="chain" id="PRO_5034061047" evidence="1">
    <location>
        <begin position="31"/>
        <end position="137"/>
    </location>
</feature>
<evidence type="ECO:0000313" key="2">
    <source>
        <dbReference type="EMBL" id="HAS8540930.1"/>
    </source>
</evidence>
<feature type="signal peptide" evidence="1">
    <location>
        <begin position="1"/>
        <end position="30"/>
    </location>
</feature>
<name>A0A8H9N183_VIBVL</name>
<reference evidence="2" key="1">
    <citation type="journal article" date="2018" name="Genome Biol.">
        <title>SKESA: strategic k-mer extension for scrupulous assemblies.</title>
        <authorList>
            <person name="Souvorov A."/>
            <person name="Agarwala R."/>
            <person name="Lipman D.J."/>
        </authorList>
    </citation>
    <scope>NUCLEOTIDE SEQUENCE</scope>
    <source>
        <strain evidence="2">BCW_3452</strain>
    </source>
</reference>
<keyword evidence="1" id="KW-0732">Signal</keyword>
<accession>A0A8H9N183</accession>
<dbReference type="Proteomes" id="UP000863257">
    <property type="component" value="Unassembled WGS sequence"/>
</dbReference>
<gene>
    <name evidence="2" type="ORF">I7730_14160</name>
</gene>
<organism evidence="2">
    <name type="scientific">Vibrio vulnificus</name>
    <dbReference type="NCBI Taxonomy" id="672"/>
    <lineage>
        <taxon>Bacteria</taxon>
        <taxon>Pseudomonadati</taxon>
        <taxon>Pseudomonadota</taxon>
        <taxon>Gammaproteobacteria</taxon>
        <taxon>Vibrionales</taxon>
        <taxon>Vibrionaceae</taxon>
        <taxon>Vibrio</taxon>
    </lineage>
</organism>
<reference evidence="2" key="2">
    <citation type="submission" date="2019-01" db="EMBL/GenBank/DDBJ databases">
        <authorList>
            <consortium name="NCBI Pathogen Detection Project"/>
        </authorList>
    </citation>
    <scope>NUCLEOTIDE SEQUENCE</scope>
    <source>
        <strain evidence="2">BCW_3452</strain>
    </source>
</reference>
<dbReference type="EMBL" id="DACRBY010000017">
    <property type="protein sequence ID" value="HAS8540930.1"/>
    <property type="molecule type" value="Genomic_DNA"/>
</dbReference>
<protein>
    <submittedName>
        <fullName evidence="2">Uncharacterized protein</fullName>
    </submittedName>
</protein>
<sequence length="137" mass="15054">MNKEVTPSLGRVSKLGALIALMFAPYTSLASDVAKELEESPDSKIIYSDSVDVSYLKEVQLDLTDDWIGRRVFKKDDVCFEVSQVLKTEDLKLDASGDAIKHAGLPDKLTLAKLISKVEAVDCGIYTSSTIKLKIED</sequence>
<dbReference type="AlphaFoldDB" id="A0A8H9N183"/>
<proteinExistence type="predicted"/>
<comment type="caution">
    <text evidence="2">The sequence shown here is derived from an EMBL/GenBank/DDBJ whole genome shotgun (WGS) entry which is preliminary data.</text>
</comment>
<evidence type="ECO:0000256" key="1">
    <source>
        <dbReference type="SAM" id="SignalP"/>
    </source>
</evidence>